<evidence type="ECO:0000256" key="1">
    <source>
        <dbReference type="SAM" id="MobiDB-lite"/>
    </source>
</evidence>
<accession>A0A166KZB4</accession>
<dbReference type="STRING" id="436010.A0A166KZB4"/>
<reference evidence="2 3" key="1">
    <citation type="journal article" date="2016" name="Mol. Biol. Evol.">
        <title>Comparative Genomics of Early-Diverging Mushroom-Forming Fungi Provides Insights into the Origins of Lignocellulose Decay Capabilities.</title>
        <authorList>
            <person name="Nagy L.G."/>
            <person name="Riley R."/>
            <person name="Tritt A."/>
            <person name="Adam C."/>
            <person name="Daum C."/>
            <person name="Floudas D."/>
            <person name="Sun H."/>
            <person name="Yadav J.S."/>
            <person name="Pangilinan J."/>
            <person name="Larsson K.H."/>
            <person name="Matsuura K."/>
            <person name="Barry K."/>
            <person name="Labutti K."/>
            <person name="Kuo R."/>
            <person name="Ohm R.A."/>
            <person name="Bhattacharya S.S."/>
            <person name="Shirouzu T."/>
            <person name="Yoshinaga Y."/>
            <person name="Martin F.M."/>
            <person name="Grigoriev I.V."/>
            <person name="Hibbett D.S."/>
        </authorList>
    </citation>
    <scope>NUCLEOTIDE SEQUENCE [LARGE SCALE GENOMIC DNA]</scope>
    <source>
        <strain evidence="2 3">CBS 109695</strain>
    </source>
</reference>
<name>A0A166KZB4_9AGAM</name>
<feature type="non-terminal residue" evidence="2">
    <location>
        <position position="811"/>
    </location>
</feature>
<feature type="compositionally biased region" description="Basic residues" evidence="1">
    <location>
        <begin position="158"/>
        <end position="169"/>
    </location>
</feature>
<feature type="compositionally biased region" description="Polar residues" evidence="1">
    <location>
        <begin position="393"/>
        <end position="446"/>
    </location>
</feature>
<gene>
    <name evidence="2" type="ORF">FIBSPDRAFT_1018194</name>
</gene>
<feature type="compositionally biased region" description="Polar residues" evidence="1">
    <location>
        <begin position="136"/>
        <end position="157"/>
    </location>
</feature>
<dbReference type="OrthoDB" id="2261329at2759"/>
<protein>
    <recommendedName>
        <fullName evidence="4">PH domain-containing protein</fullName>
    </recommendedName>
</protein>
<dbReference type="AlphaFoldDB" id="A0A166KZB4"/>
<feature type="compositionally biased region" description="Polar residues" evidence="1">
    <location>
        <begin position="493"/>
        <end position="505"/>
    </location>
</feature>
<dbReference type="EMBL" id="KV417540">
    <property type="protein sequence ID" value="KZP22407.1"/>
    <property type="molecule type" value="Genomic_DNA"/>
</dbReference>
<feature type="compositionally biased region" description="Low complexity" evidence="1">
    <location>
        <begin position="16"/>
        <end position="32"/>
    </location>
</feature>
<feature type="region of interest" description="Disordered" evidence="1">
    <location>
        <begin position="1"/>
        <end position="108"/>
    </location>
</feature>
<evidence type="ECO:0008006" key="4">
    <source>
        <dbReference type="Google" id="ProtNLM"/>
    </source>
</evidence>
<feature type="compositionally biased region" description="Low complexity" evidence="1">
    <location>
        <begin position="447"/>
        <end position="457"/>
    </location>
</feature>
<proteinExistence type="predicted"/>
<dbReference type="Proteomes" id="UP000076532">
    <property type="component" value="Unassembled WGS sequence"/>
</dbReference>
<sequence>MSSSGYTSSARSHGLSRSTTRASADRSTTASSLMPPMSELGGSRYPKPGLSRPAMLDIKSANSRPDSYYGPPKSTIGNRSPGARSPLEHGPEPYEEYCSPTRSATSGLNNLQRHRSTKQLISRFETLEIAAVPSRASRSLNRPSVPQPQEIQHPNVTKNRKPSPGRHSFRNFLSVFGKGKTSNKSNTFQLPPTDPADIIRLNTPSPPPSAFVVVPKPIVTTDLPAAGIACNTPGAIRTGPLLYLFHCETTQTTPVLPVWTSCTATLHQTHILLTWLTSQDNPSTHIIDLAACTDVRSITVKDVGSEVLALLPSYQASEEIKMFELHLDGLPNGTFAATSAQQRAGWITAIWDAMLQTGGEKSAATGAEYSARYEAPGSLRIITDLPPLASPSEPYTQADRNLQGMPSTAPTDTSSSVYSQRTPSSAPSTRSEGNYQDIPSTAPTNASSSDYSQRSPSPIRKPAPELVESVQSPSAPTTRIVLPETPRGRSLLGSGSTTRTASPSLLSPDAALRPRSKSPSMANLGHLSVVKQRLAQIESDPSRSSPPQSPSASPLSRKSTRSRQLSPLRSSSVSARDGGSRTPTSTTPTRSLRSEGEVTPTASRAHSQLPLPERLPDGTECLGIRDIHTVLGDIQRQVDSEPGVPKEGIVQRLEAMQTQLENGLPDIVDQLRKITNTCLSDSKNEMRNLSPSSPASTSSITAANLSTIHAKLDGLLSMQKDAMDEGKSGVTSDTSLQAEGDKARVLEQSLQLKNLLELAKLSSANQDSQTQQQVDSARYLNELNTWLEAFVDSNNSQMQAVASGVEQLRDG</sequence>
<feature type="compositionally biased region" description="Low complexity" evidence="1">
    <location>
        <begin position="542"/>
        <end position="591"/>
    </location>
</feature>
<feature type="compositionally biased region" description="Polar residues" evidence="1">
    <location>
        <begin position="1"/>
        <end position="11"/>
    </location>
</feature>
<feature type="region of interest" description="Disordered" evidence="1">
    <location>
        <begin position="535"/>
        <end position="616"/>
    </location>
</feature>
<feature type="region of interest" description="Disordered" evidence="1">
    <location>
        <begin position="384"/>
        <end position="523"/>
    </location>
</feature>
<organism evidence="2 3">
    <name type="scientific">Athelia psychrophila</name>
    <dbReference type="NCBI Taxonomy" id="1759441"/>
    <lineage>
        <taxon>Eukaryota</taxon>
        <taxon>Fungi</taxon>
        <taxon>Dikarya</taxon>
        <taxon>Basidiomycota</taxon>
        <taxon>Agaricomycotina</taxon>
        <taxon>Agaricomycetes</taxon>
        <taxon>Agaricomycetidae</taxon>
        <taxon>Atheliales</taxon>
        <taxon>Atheliaceae</taxon>
        <taxon>Athelia</taxon>
    </lineage>
</organism>
<keyword evidence="3" id="KW-1185">Reference proteome</keyword>
<feature type="region of interest" description="Disordered" evidence="1">
    <location>
        <begin position="135"/>
        <end position="170"/>
    </location>
</feature>
<evidence type="ECO:0000313" key="2">
    <source>
        <dbReference type="EMBL" id="KZP22407.1"/>
    </source>
</evidence>
<evidence type="ECO:0000313" key="3">
    <source>
        <dbReference type="Proteomes" id="UP000076532"/>
    </source>
</evidence>